<dbReference type="AlphaFoldDB" id="A0AAV3RIE2"/>
<keyword evidence="14" id="KW-0175">Coiled coil</keyword>
<protein>
    <submittedName>
        <fullName evidence="23">Uncharacterized protein</fullName>
    </submittedName>
</protein>
<evidence type="ECO:0000313" key="23">
    <source>
        <dbReference type="EMBL" id="GAA0174943.1"/>
    </source>
</evidence>
<dbReference type="GO" id="GO:0006281">
    <property type="term" value="P:DNA repair"/>
    <property type="evidence" value="ECO:0007669"/>
    <property type="project" value="UniProtKB-KW"/>
</dbReference>
<dbReference type="PANTHER" id="PTHR21077:SF5">
    <property type="entry name" value="CROSSOVER JUNCTION ENDONUCLEASE MMS4"/>
    <property type="match status" value="1"/>
</dbReference>
<dbReference type="Proteomes" id="UP001454036">
    <property type="component" value="Unassembled WGS sequence"/>
</dbReference>
<sequence>MILSLDWLLCRLKALVSIPKVQPRFAMAIWKKYPTMKSLLSVYMDPNKTVHEKEMLLKDLITEGLLGDNRRVGELCSKRVYRILMAQCGNISTDDAENGADFFNHQLS</sequence>
<evidence type="ECO:0000256" key="17">
    <source>
        <dbReference type="ARBA" id="ARBA00023242"/>
    </source>
</evidence>
<keyword evidence="16" id="KW-0234">DNA repair</keyword>
<evidence type="ECO:0000313" key="24">
    <source>
        <dbReference type="Proteomes" id="UP001454036"/>
    </source>
</evidence>
<dbReference type="PANTHER" id="PTHR21077">
    <property type="entry name" value="EME1 PROTEIN"/>
    <property type="match status" value="1"/>
</dbReference>
<evidence type="ECO:0000256" key="10">
    <source>
        <dbReference type="ARBA" id="ARBA00022776"/>
    </source>
</evidence>
<dbReference type="InterPro" id="IPR033310">
    <property type="entry name" value="Mms4/EME1/EME2"/>
</dbReference>
<dbReference type="GO" id="GO:0016787">
    <property type="term" value="F:hydrolase activity"/>
    <property type="evidence" value="ECO:0007669"/>
    <property type="project" value="UniProtKB-KW"/>
</dbReference>
<proteinExistence type="inferred from homology"/>
<evidence type="ECO:0000256" key="9">
    <source>
        <dbReference type="ARBA" id="ARBA00022763"/>
    </source>
</evidence>
<dbReference type="GO" id="GO:0005634">
    <property type="term" value="C:nucleus"/>
    <property type="evidence" value="ECO:0007669"/>
    <property type="project" value="UniProtKB-SubCell"/>
</dbReference>
<dbReference type="GO" id="GO:0004519">
    <property type="term" value="F:endonuclease activity"/>
    <property type="evidence" value="ECO:0007669"/>
    <property type="project" value="UniProtKB-KW"/>
</dbReference>
<keyword evidence="5" id="KW-0132">Cell division</keyword>
<dbReference type="GO" id="GO:0006310">
    <property type="term" value="P:DNA recombination"/>
    <property type="evidence" value="ECO:0007669"/>
    <property type="project" value="UniProtKB-KW"/>
</dbReference>
<dbReference type="InterPro" id="IPR042530">
    <property type="entry name" value="EME1/EME2_C"/>
</dbReference>
<dbReference type="GO" id="GO:0048476">
    <property type="term" value="C:Holliday junction resolvase complex"/>
    <property type="evidence" value="ECO:0007669"/>
    <property type="project" value="InterPro"/>
</dbReference>
<dbReference type="GO" id="GO:0051301">
    <property type="term" value="P:cell division"/>
    <property type="evidence" value="ECO:0007669"/>
    <property type="project" value="UniProtKB-KW"/>
</dbReference>
<keyword evidence="17" id="KW-0539">Nucleus</keyword>
<dbReference type="EMBL" id="BAABME010009314">
    <property type="protein sequence ID" value="GAA0174943.1"/>
    <property type="molecule type" value="Genomic_DNA"/>
</dbReference>
<accession>A0AAV3RIE2</accession>
<keyword evidence="9" id="KW-0227">DNA damage</keyword>
<evidence type="ECO:0000256" key="5">
    <source>
        <dbReference type="ARBA" id="ARBA00022618"/>
    </source>
</evidence>
<comment type="subunit">
    <text evidence="21">Forms a heterodimer with MUS81.</text>
</comment>
<keyword evidence="13" id="KW-0460">Magnesium</keyword>
<comment type="subcellular location">
    <subcellularLocation>
        <location evidence="3">Nucleus</location>
    </subcellularLocation>
</comment>
<dbReference type="GO" id="GO:0051321">
    <property type="term" value="P:meiotic cell cycle"/>
    <property type="evidence" value="ECO:0007669"/>
    <property type="project" value="UniProtKB-KW"/>
</dbReference>
<comment type="similarity">
    <text evidence="4">Belongs to the EME1/MMS4 family.</text>
</comment>
<keyword evidence="8" id="KW-0255">Endonuclease</keyword>
<evidence type="ECO:0000256" key="20">
    <source>
        <dbReference type="ARBA" id="ARBA00059712"/>
    </source>
</evidence>
<comment type="cofactor">
    <cofactor evidence="1">
        <name>Ca(2+)</name>
        <dbReference type="ChEBI" id="CHEBI:29108"/>
    </cofactor>
</comment>
<evidence type="ECO:0000256" key="11">
    <source>
        <dbReference type="ARBA" id="ARBA00022801"/>
    </source>
</evidence>
<evidence type="ECO:0000256" key="13">
    <source>
        <dbReference type="ARBA" id="ARBA00022842"/>
    </source>
</evidence>
<keyword evidence="11" id="KW-0378">Hydrolase</keyword>
<evidence type="ECO:0000256" key="19">
    <source>
        <dbReference type="ARBA" id="ARBA00023306"/>
    </source>
</evidence>
<dbReference type="Gene3D" id="1.10.150.670">
    <property type="entry name" value="Crossover junction endonuclease EME1, DNA-binding domain"/>
    <property type="match status" value="1"/>
</dbReference>
<gene>
    <name evidence="23" type="ORF">LIER_28220</name>
</gene>
<evidence type="ECO:0000256" key="8">
    <source>
        <dbReference type="ARBA" id="ARBA00022759"/>
    </source>
</evidence>
<evidence type="ECO:0000256" key="21">
    <source>
        <dbReference type="ARBA" id="ARBA00066032"/>
    </source>
</evidence>
<keyword evidence="24" id="KW-1185">Reference proteome</keyword>
<keyword evidence="15" id="KW-0233">DNA recombination</keyword>
<reference evidence="23 24" key="1">
    <citation type="submission" date="2024-01" db="EMBL/GenBank/DDBJ databases">
        <title>The complete chloroplast genome sequence of Lithospermum erythrorhizon: insights into the phylogenetic relationship among Boraginaceae species and the maternal lineages of purple gromwells.</title>
        <authorList>
            <person name="Okada T."/>
            <person name="Watanabe K."/>
        </authorList>
    </citation>
    <scope>NUCLEOTIDE SEQUENCE [LARGE SCALE GENOMIC DNA]</scope>
</reference>
<keyword evidence="7" id="KW-0479">Metal-binding</keyword>
<keyword evidence="18" id="KW-0469">Meiosis</keyword>
<evidence type="ECO:0000256" key="3">
    <source>
        <dbReference type="ARBA" id="ARBA00004123"/>
    </source>
</evidence>
<dbReference type="FunFam" id="1.10.150.670:FF:000007">
    <property type="entry name" value="Crossover junction endonuclease EME1B"/>
    <property type="match status" value="1"/>
</dbReference>
<organism evidence="23 24">
    <name type="scientific">Lithospermum erythrorhizon</name>
    <name type="common">Purple gromwell</name>
    <name type="synonym">Lithospermum officinale var. erythrorhizon</name>
    <dbReference type="NCBI Taxonomy" id="34254"/>
    <lineage>
        <taxon>Eukaryota</taxon>
        <taxon>Viridiplantae</taxon>
        <taxon>Streptophyta</taxon>
        <taxon>Embryophyta</taxon>
        <taxon>Tracheophyta</taxon>
        <taxon>Spermatophyta</taxon>
        <taxon>Magnoliopsida</taxon>
        <taxon>eudicotyledons</taxon>
        <taxon>Gunneridae</taxon>
        <taxon>Pentapetalae</taxon>
        <taxon>asterids</taxon>
        <taxon>lamiids</taxon>
        <taxon>Boraginales</taxon>
        <taxon>Boraginaceae</taxon>
        <taxon>Boraginoideae</taxon>
        <taxon>Lithospermeae</taxon>
        <taxon>Lithospermum</taxon>
    </lineage>
</organism>
<keyword evidence="12" id="KW-0106">Calcium</keyword>
<name>A0AAV3RIE2_LITER</name>
<feature type="signal peptide" evidence="22">
    <location>
        <begin position="1"/>
        <end position="17"/>
    </location>
</feature>
<comment type="cofactor">
    <cofactor evidence="2">
        <name>Mg(2+)</name>
        <dbReference type="ChEBI" id="CHEBI:18420"/>
    </cofactor>
</comment>
<evidence type="ECO:0000256" key="22">
    <source>
        <dbReference type="SAM" id="SignalP"/>
    </source>
</evidence>
<evidence type="ECO:0000256" key="15">
    <source>
        <dbReference type="ARBA" id="ARBA00023172"/>
    </source>
</evidence>
<keyword evidence="10" id="KW-0498">Mitosis</keyword>
<evidence type="ECO:0000256" key="4">
    <source>
        <dbReference type="ARBA" id="ARBA00005313"/>
    </source>
</evidence>
<keyword evidence="6" id="KW-0540">Nuclease</keyword>
<evidence type="ECO:0000256" key="18">
    <source>
        <dbReference type="ARBA" id="ARBA00023254"/>
    </source>
</evidence>
<dbReference type="Pfam" id="PF21292">
    <property type="entry name" value="EME1-MUS81_C"/>
    <property type="match status" value="1"/>
</dbReference>
<evidence type="ECO:0000256" key="6">
    <source>
        <dbReference type="ARBA" id="ARBA00022722"/>
    </source>
</evidence>
<dbReference type="GO" id="GO:0046872">
    <property type="term" value="F:metal ion binding"/>
    <property type="evidence" value="ECO:0007669"/>
    <property type="project" value="UniProtKB-KW"/>
</dbReference>
<evidence type="ECO:0000256" key="12">
    <source>
        <dbReference type="ARBA" id="ARBA00022837"/>
    </source>
</evidence>
<evidence type="ECO:0000256" key="7">
    <source>
        <dbReference type="ARBA" id="ARBA00022723"/>
    </source>
</evidence>
<comment type="caution">
    <text evidence="23">The sequence shown here is derived from an EMBL/GenBank/DDBJ whole genome shotgun (WGS) entry which is preliminary data.</text>
</comment>
<feature type="chain" id="PRO_5044022374" evidence="22">
    <location>
        <begin position="18"/>
        <end position="108"/>
    </location>
</feature>
<evidence type="ECO:0000256" key="1">
    <source>
        <dbReference type="ARBA" id="ARBA00001913"/>
    </source>
</evidence>
<evidence type="ECO:0000256" key="16">
    <source>
        <dbReference type="ARBA" id="ARBA00023204"/>
    </source>
</evidence>
<keyword evidence="19" id="KW-0131">Cell cycle</keyword>
<evidence type="ECO:0000256" key="14">
    <source>
        <dbReference type="ARBA" id="ARBA00023054"/>
    </source>
</evidence>
<evidence type="ECO:0000256" key="2">
    <source>
        <dbReference type="ARBA" id="ARBA00001946"/>
    </source>
</evidence>
<comment type="function">
    <text evidence="20">Interacts with MUS81 to form a DNA structure-specific endonuclease with substrate preference for branched DNA structures with a 5'-end at the branch nick. Typical substrates include 3'-flap structures, D-loops, replication forks, nicked Holliday junctions and also intact Holliday junctions with a reduced efficiency. May be required in mitosis for the processing of stalled or collapsed replication fork intermediates. Plays a role in DNA repair and in genotoxic stress-induced homologous recombination (HR) in somatic cells. Mediates a subset of meiotic recombination events that are insensitive to crossover interference.</text>
</comment>
<keyword evidence="22" id="KW-0732">Signal</keyword>